<sequence>MPEGNEERIMKSIKEAESLFNLREDEVTWFKINSIFSGLRDYLDSFDLVEKYFINFTSLLQRSIQSDRSMLNGTCTRFFDHCLSFNKQSKQFINYVPIFIKLTGKTNKILASRAQNSLLLLSKLVDVGVLSKMFIDPIKSNSKSIRIAVFNVLEKLINKGNVDTFKEHLEVGSKDPTIEIRTICKNINKKLLQKEISTTKENIVNKVNKVIKKSTTSNSRKKNDLVVKAALSKTNPLKSDVIKERLSISKYFNNPIKKTNSTQMEDKMLKIKLEEFRKSANETPVKISLNQNDLIKSINENNKYEFKNKEILEQNVLSFLDETYLYNSEVNHSNNPSLEHVVINEGVANEILPITSDDRTDLNINNLNHSFMNISIEPSIVKEESVNNKDLNSNDKDNNKDLNSNDKDNNKDLNSNDKDNNKDLNNNIINDEVIINPIKVSENETTYLVPFEVSNNDEGDNTMEITLEKENVDNLDEIIVLETDNNEPVVRCLEFNNTIELDESYKNQLNYFNTHPLKKIRKSKQKPLFKKINQVKKLNGDYNSSVCRSFIVESGSSEVFSKTKE</sequence>
<reference evidence="2 3" key="1">
    <citation type="journal article" date="2017" name="Environ. Microbiol.">
        <title>Decay of the glycolytic pathway and adaptation to intranuclear parasitism within Enterocytozoonidae microsporidia.</title>
        <authorList>
            <person name="Wiredu Boakye D."/>
            <person name="Jaroenlak P."/>
            <person name="Prachumwat A."/>
            <person name="Williams T.A."/>
            <person name="Bateman K.S."/>
            <person name="Itsathitphaisarn O."/>
            <person name="Sritunyalucksana K."/>
            <person name="Paszkiewicz K.H."/>
            <person name="Moore K.A."/>
            <person name="Stentiford G.D."/>
            <person name="Williams B.A."/>
        </authorList>
    </citation>
    <scope>NUCLEOTIDE SEQUENCE [LARGE SCALE GENOMIC DNA]</scope>
    <source>
        <strain evidence="2 3">GB1</strain>
    </source>
</reference>
<accession>A0A1X0Q6T5</accession>
<evidence type="ECO:0000256" key="1">
    <source>
        <dbReference type="SAM" id="MobiDB-lite"/>
    </source>
</evidence>
<evidence type="ECO:0000313" key="2">
    <source>
        <dbReference type="EMBL" id="ORD95463.1"/>
    </source>
</evidence>
<organism evidence="2 3">
    <name type="scientific">Hepatospora eriocheir</name>
    <dbReference type="NCBI Taxonomy" id="1081669"/>
    <lineage>
        <taxon>Eukaryota</taxon>
        <taxon>Fungi</taxon>
        <taxon>Fungi incertae sedis</taxon>
        <taxon>Microsporidia</taxon>
        <taxon>Hepatosporidae</taxon>
        <taxon>Hepatospora</taxon>
    </lineage>
</organism>
<dbReference type="VEuPathDB" id="MicrosporidiaDB:A0H76_1806"/>
<dbReference type="VEuPathDB" id="MicrosporidiaDB:HERIO_2479"/>
<protein>
    <recommendedName>
        <fullName evidence="4">CLASP N-terminal domain-containing protein</fullName>
    </recommendedName>
</protein>
<dbReference type="OrthoDB" id="4699125at2759"/>
<evidence type="ECO:0000313" key="3">
    <source>
        <dbReference type="Proteomes" id="UP000192356"/>
    </source>
</evidence>
<gene>
    <name evidence="2" type="ORF">HERIO_2479</name>
</gene>
<dbReference type="Gene3D" id="1.25.10.10">
    <property type="entry name" value="Leucine-rich Repeat Variant"/>
    <property type="match status" value="1"/>
</dbReference>
<evidence type="ECO:0008006" key="4">
    <source>
        <dbReference type="Google" id="ProtNLM"/>
    </source>
</evidence>
<dbReference type="EMBL" id="LVKB01000301">
    <property type="protein sequence ID" value="ORD95463.1"/>
    <property type="molecule type" value="Genomic_DNA"/>
</dbReference>
<keyword evidence="3" id="KW-1185">Reference proteome</keyword>
<proteinExistence type="predicted"/>
<feature type="compositionally biased region" description="Basic and acidic residues" evidence="1">
    <location>
        <begin position="385"/>
        <end position="422"/>
    </location>
</feature>
<dbReference type="Proteomes" id="UP000192356">
    <property type="component" value="Unassembled WGS sequence"/>
</dbReference>
<name>A0A1X0Q6T5_9MICR</name>
<dbReference type="InterPro" id="IPR011989">
    <property type="entry name" value="ARM-like"/>
</dbReference>
<feature type="region of interest" description="Disordered" evidence="1">
    <location>
        <begin position="385"/>
        <end position="425"/>
    </location>
</feature>
<dbReference type="AlphaFoldDB" id="A0A1X0Q6T5"/>
<comment type="caution">
    <text evidence="2">The sequence shown here is derived from an EMBL/GenBank/DDBJ whole genome shotgun (WGS) entry which is preliminary data.</text>
</comment>